<evidence type="ECO:0000313" key="1">
    <source>
        <dbReference type="EMBL" id="OQP54735.1"/>
    </source>
</evidence>
<dbReference type="RefSeq" id="WP_081169249.1">
    <property type="nucleotide sequence ID" value="NZ_LWBP01000206.1"/>
</dbReference>
<protein>
    <submittedName>
        <fullName evidence="1">Uncharacterized protein</fullName>
    </submittedName>
</protein>
<proteinExistence type="predicted"/>
<name>A0A1V9F8S9_9BACT</name>
<sequence length="347" mass="39743">MFKKLFSGLSPHAQLIEDIRNDNYNNWESHFENYNRTNAKKADPVKLQSVGLEIYEKYLQDVIRDYAITDGEKEVLKKIITYFQLPEAAINTIKSKYAKSALTSLSKQKLADNHLSEEELLEIGLFARELNISEDEVKRINQKNAVELYENALKDIVSDKLVTVEEQQALRQMAQQLGINIKEANIDKKLREDYYYLSLLNALDRGYLPECKPPSIVTQKDEVAYWEISSNLVFARNTSEYLQQHSNVRLRVEKGVSYKLGASRSIRIREHIVSNHPGVFAVTSKGVVFSASQQSFAIPFTQLHSFDTYADGIGLQKDKTDLLLQFYDKQMSEVVFKVLTNAINANT</sequence>
<dbReference type="AlphaFoldDB" id="A0A1V9F8S9"/>
<dbReference type="EMBL" id="LWBP01000206">
    <property type="protein sequence ID" value="OQP54735.1"/>
    <property type="molecule type" value="Genomic_DNA"/>
</dbReference>
<dbReference type="OrthoDB" id="635067at2"/>
<reference evidence="2" key="1">
    <citation type="submission" date="2016-04" db="EMBL/GenBank/DDBJ databases">
        <authorList>
            <person name="Chen L."/>
            <person name="Zhuang W."/>
            <person name="Wang G."/>
        </authorList>
    </citation>
    <scope>NUCLEOTIDE SEQUENCE [LARGE SCALE GENOMIC DNA]</scope>
    <source>
        <strain evidence="2">208</strain>
    </source>
</reference>
<accession>A0A1V9F8S9</accession>
<gene>
    <name evidence="1" type="ORF">A4R26_27495</name>
</gene>
<evidence type="ECO:0000313" key="2">
    <source>
        <dbReference type="Proteomes" id="UP000192276"/>
    </source>
</evidence>
<organism evidence="1 2">
    <name type="scientific">Niastella populi</name>
    <dbReference type="NCBI Taxonomy" id="550983"/>
    <lineage>
        <taxon>Bacteria</taxon>
        <taxon>Pseudomonadati</taxon>
        <taxon>Bacteroidota</taxon>
        <taxon>Chitinophagia</taxon>
        <taxon>Chitinophagales</taxon>
        <taxon>Chitinophagaceae</taxon>
        <taxon>Niastella</taxon>
    </lineage>
</organism>
<dbReference type="Proteomes" id="UP000192276">
    <property type="component" value="Unassembled WGS sequence"/>
</dbReference>
<dbReference type="SUPFAM" id="SSF158682">
    <property type="entry name" value="TerB-like"/>
    <property type="match status" value="1"/>
</dbReference>
<dbReference type="InterPro" id="IPR029024">
    <property type="entry name" value="TerB-like"/>
</dbReference>
<comment type="caution">
    <text evidence="1">The sequence shown here is derived from an EMBL/GenBank/DDBJ whole genome shotgun (WGS) entry which is preliminary data.</text>
</comment>
<keyword evidence="2" id="KW-1185">Reference proteome</keyword>